<dbReference type="AlphaFoldDB" id="A0A1N6WG76"/>
<dbReference type="PANTHER" id="PTHR46732:SF8">
    <property type="entry name" value="ATP-DEPENDENT PROTEASE LA (LON) DOMAIN PROTEIN"/>
    <property type="match status" value="1"/>
</dbReference>
<dbReference type="RefSeq" id="WP_076465408.1">
    <property type="nucleotide sequence ID" value="NZ_FTMN01000010.1"/>
</dbReference>
<dbReference type="Pfam" id="PF02190">
    <property type="entry name" value="LON_substr_bdg"/>
    <property type="match status" value="1"/>
</dbReference>
<keyword evidence="3" id="KW-1185">Reference proteome</keyword>
<dbReference type="PROSITE" id="PS51787">
    <property type="entry name" value="LON_N"/>
    <property type="match status" value="1"/>
</dbReference>
<protein>
    <recommendedName>
        <fullName evidence="1">Lon N-terminal domain-containing protein</fullName>
    </recommendedName>
</protein>
<gene>
    <name evidence="2" type="ORF">SAMN05421647_110140</name>
</gene>
<dbReference type="SMART" id="SM00464">
    <property type="entry name" value="LON"/>
    <property type="match status" value="1"/>
</dbReference>
<evidence type="ECO:0000259" key="1">
    <source>
        <dbReference type="PROSITE" id="PS51787"/>
    </source>
</evidence>
<name>A0A1N6WG76_9GAMM</name>
<dbReference type="SUPFAM" id="SSF88697">
    <property type="entry name" value="PUA domain-like"/>
    <property type="match status" value="1"/>
</dbReference>
<sequence>MSDICIFPIPGCVTFPGTLFPLHVFEPRYREMIHHCLETDALVAICQPRKEVSPGKRPANLEQALTSNQATYRPYDVFSAGRCELLETLEDGRMLLNVHVEQRYRRDHEVQLLPYQIHACTPFPDRIDTPEEQAENRILRDKIAHRLEALAHADPGAREVIERVAHSTDWLEKSDSEFSFALFGVIRFEAEILQELLEMDSAHARLSHTLELLNEVG</sequence>
<dbReference type="PANTHER" id="PTHR46732">
    <property type="entry name" value="ATP-DEPENDENT PROTEASE LA (LON) DOMAIN PROTEIN"/>
    <property type="match status" value="1"/>
</dbReference>
<evidence type="ECO:0000313" key="2">
    <source>
        <dbReference type="EMBL" id="SIQ89123.1"/>
    </source>
</evidence>
<dbReference type="InterPro" id="IPR046336">
    <property type="entry name" value="Lon_prtase_N_sf"/>
</dbReference>
<dbReference type="EMBL" id="FTMN01000010">
    <property type="protein sequence ID" value="SIQ89123.1"/>
    <property type="molecule type" value="Genomic_DNA"/>
</dbReference>
<dbReference type="STRING" id="49186.SAMN05421647_110140"/>
<accession>A0A1N6WG76</accession>
<dbReference type="Proteomes" id="UP000186895">
    <property type="component" value="Unassembled WGS sequence"/>
</dbReference>
<reference evidence="2 3" key="1">
    <citation type="submission" date="2017-01" db="EMBL/GenBank/DDBJ databases">
        <authorList>
            <person name="Mah S.A."/>
            <person name="Swanson W.J."/>
            <person name="Moy G.W."/>
            <person name="Vacquier V.D."/>
        </authorList>
    </citation>
    <scope>NUCLEOTIDE SEQUENCE [LARGE SCALE GENOMIC DNA]</scope>
    <source>
        <strain evidence="2 3">DSM 7027</strain>
    </source>
</reference>
<evidence type="ECO:0000313" key="3">
    <source>
        <dbReference type="Proteomes" id="UP000186895"/>
    </source>
</evidence>
<dbReference type="InterPro" id="IPR003111">
    <property type="entry name" value="Lon_prtase_N"/>
</dbReference>
<proteinExistence type="predicted"/>
<dbReference type="InterPro" id="IPR015947">
    <property type="entry name" value="PUA-like_sf"/>
</dbReference>
<dbReference type="Gene3D" id="2.30.130.40">
    <property type="entry name" value="LON domain-like"/>
    <property type="match status" value="1"/>
</dbReference>
<feature type="domain" description="Lon N-terminal" evidence="1">
    <location>
        <begin position="4"/>
        <end position="217"/>
    </location>
</feature>
<organism evidence="2 3">
    <name type="scientific">Marinobacterium stanieri</name>
    <dbReference type="NCBI Taxonomy" id="49186"/>
    <lineage>
        <taxon>Bacteria</taxon>
        <taxon>Pseudomonadati</taxon>
        <taxon>Pseudomonadota</taxon>
        <taxon>Gammaproteobacteria</taxon>
        <taxon>Oceanospirillales</taxon>
        <taxon>Oceanospirillaceae</taxon>
        <taxon>Marinobacterium</taxon>
    </lineage>
</organism>